<evidence type="ECO:0000256" key="2">
    <source>
        <dbReference type="ARBA" id="ARBA00022741"/>
    </source>
</evidence>
<gene>
    <name evidence="5" type="ORF">ATEIFO6365_0005063100</name>
</gene>
<dbReference type="PROSITE" id="PS50011">
    <property type="entry name" value="PROTEIN_KINASE_DOM"/>
    <property type="match status" value="1"/>
</dbReference>
<proteinExistence type="predicted"/>
<dbReference type="Gene3D" id="1.10.510.10">
    <property type="entry name" value="Transferase(Phosphotransferase) domain 1"/>
    <property type="match status" value="1"/>
</dbReference>
<dbReference type="InterPro" id="IPR011009">
    <property type="entry name" value="Kinase-like_dom_sf"/>
</dbReference>
<name>A0A5M3Z2A9_ASPTE</name>
<dbReference type="SMART" id="SM00220">
    <property type="entry name" value="S_TKc"/>
    <property type="match status" value="1"/>
</dbReference>
<dbReference type="InterPro" id="IPR008271">
    <property type="entry name" value="Ser/Thr_kinase_AS"/>
</dbReference>
<evidence type="ECO:0000313" key="6">
    <source>
        <dbReference type="Proteomes" id="UP000452235"/>
    </source>
</evidence>
<keyword evidence="5" id="KW-0723">Serine/threonine-protein kinase</keyword>
<dbReference type="OrthoDB" id="4062651at2759"/>
<protein>
    <submittedName>
        <fullName evidence="5">Serine/threonine protein kinase</fullName>
    </submittedName>
</protein>
<dbReference type="PANTHER" id="PTHR44329:SF288">
    <property type="entry name" value="MITOGEN-ACTIVATED PROTEIN KINASE KINASE KINASE 20"/>
    <property type="match status" value="1"/>
</dbReference>
<sequence>MSNILFLAKVILLTLRNTSFVNRPMSPTRIEFKSYCEDEDYLVEGKPEPTSRSQYLIYHSTDSRWWVKVTFRGELHRILASSTTESRPSKRERRKMYQNIVNLIDYASLPLLDDTVTEVILEEPLGKHNALVIRDSQEPCTAPFASFLGRLGYKIREDPSRVVYPSCIEYTSFRPINVTDLSERVEIVDGVFRVLNVTDKMPYILKVVNRSLYWPHGTDVIRKELENIHRFRGVPNIVQAAGIAVSDNPYKTSRLSYEPQVAVGIVLEFYEGGSLRDVLKGNRLTDITLRRWALQIAIALNHMHQAGIAHMDIKLSNVVIDAGGDAVVIDISGIGGVTYAWRAPEIRDEISPCSLPFEVRQSNDVWAYGKLLSEMASYAEDGPMSITLNEIADGLTRENAQNRMTLLEAVSSLEDMPI</sequence>
<keyword evidence="1" id="KW-0808">Transferase</keyword>
<comment type="caution">
    <text evidence="5">The sequence shown here is derived from an EMBL/GenBank/DDBJ whole genome shotgun (WGS) entry which is preliminary data.</text>
</comment>
<keyword evidence="4" id="KW-0067">ATP-binding</keyword>
<dbReference type="Pfam" id="PF00069">
    <property type="entry name" value="Pkinase"/>
    <property type="match status" value="1"/>
</dbReference>
<organism evidence="5 6">
    <name type="scientific">Aspergillus terreus</name>
    <dbReference type="NCBI Taxonomy" id="33178"/>
    <lineage>
        <taxon>Eukaryota</taxon>
        <taxon>Fungi</taxon>
        <taxon>Dikarya</taxon>
        <taxon>Ascomycota</taxon>
        <taxon>Pezizomycotina</taxon>
        <taxon>Eurotiomycetes</taxon>
        <taxon>Eurotiomycetidae</taxon>
        <taxon>Eurotiales</taxon>
        <taxon>Aspergillaceae</taxon>
        <taxon>Aspergillus</taxon>
        <taxon>Aspergillus subgen. Circumdati</taxon>
    </lineage>
</organism>
<dbReference type="Proteomes" id="UP000452235">
    <property type="component" value="Unassembled WGS sequence"/>
</dbReference>
<keyword evidence="2" id="KW-0547">Nucleotide-binding</keyword>
<dbReference type="GO" id="GO:0005524">
    <property type="term" value="F:ATP binding"/>
    <property type="evidence" value="ECO:0007669"/>
    <property type="project" value="UniProtKB-KW"/>
</dbReference>
<keyword evidence="3 5" id="KW-0418">Kinase</keyword>
<evidence type="ECO:0000256" key="1">
    <source>
        <dbReference type="ARBA" id="ARBA00022679"/>
    </source>
</evidence>
<dbReference type="InterPro" id="IPR051681">
    <property type="entry name" value="Ser/Thr_Kinases-Pseudokinases"/>
</dbReference>
<accession>A0A5M3Z2A9</accession>
<dbReference type="PANTHER" id="PTHR44329">
    <property type="entry name" value="SERINE/THREONINE-PROTEIN KINASE TNNI3K-RELATED"/>
    <property type="match status" value="1"/>
</dbReference>
<evidence type="ECO:0000256" key="3">
    <source>
        <dbReference type="ARBA" id="ARBA00022777"/>
    </source>
</evidence>
<evidence type="ECO:0000313" key="5">
    <source>
        <dbReference type="EMBL" id="GFF16441.1"/>
    </source>
</evidence>
<dbReference type="VEuPathDB" id="FungiDB:ATEG_01429"/>
<dbReference type="EMBL" id="BLJY01000005">
    <property type="protein sequence ID" value="GFF16441.1"/>
    <property type="molecule type" value="Genomic_DNA"/>
</dbReference>
<dbReference type="CDD" id="cd00180">
    <property type="entry name" value="PKc"/>
    <property type="match status" value="1"/>
</dbReference>
<dbReference type="SUPFAM" id="SSF56112">
    <property type="entry name" value="Protein kinase-like (PK-like)"/>
    <property type="match status" value="1"/>
</dbReference>
<dbReference type="PROSITE" id="PS00108">
    <property type="entry name" value="PROTEIN_KINASE_ST"/>
    <property type="match status" value="1"/>
</dbReference>
<dbReference type="AlphaFoldDB" id="A0A5M3Z2A9"/>
<keyword evidence="6" id="KW-1185">Reference proteome</keyword>
<reference evidence="5 6" key="1">
    <citation type="submission" date="2020-01" db="EMBL/GenBank/DDBJ databases">
        <title>Aspergillus terreus IFO 6365 whole genome shotgun sequence.</title>
        <authorList>
            <person name="Kanamasa S."/>
            <person name="Takahashi H."/>
        </authorList>
    </citation>
    <scope>NUCLEOTIDE SEQUENCE [LARGE SCALE GENOMIC DNA]</scope>
    <source>
        <strain evidence="5 6">IFO 6365</strain>
    </source>
</reference>
<evidence type="ECO:0000256" key="4">
    <source>
        <dbReference type="ARBA" id="ARBA00022840"/>
    </source>
</evidence>
<dbReference type="GO" id="GO:0004674">
    <property type="term" value="F:protein serine/threonine kinase activity"/>
    <property type="evidence" value="ECO:0007669"/>
    <property type="project" value="UniProtKB-KW"/>
</dbReference>
<dbReference type="InterPro" id="IPR000719">
    <property type="entry name" value="Prot_kinase_dom"/>
</dbReference>